<dbReference type="RefSeq" id="WP_201277444.1">
    <property type="nucleotide sequence ID" value="NZ_JTHE03000064.1"/>
</dbReference>
<keyword evidence="1" id="KW-0732">Signal</keyword>
<protein>
    <submittedName>
        <fullName evidence="3">CAP domain-containing protein</fullName>
    </submittedName>
</protein>
<dbReference type="AlphaFoldDB" id="A0ABD4T4E5"/>
<feature type="domain" description="SCP" evidence="2">
    <location>
        <begin position="62"/>
        <end position="187"/>
    </location>
</feature>
<dbReference type="Pfam" id="PF00188">
    <property type="entry name" value="CAP"/>
    <property type="match status" value="1"/>
</dbReference>
<evidence type="ECO:0000256" key="1">
    <source>
        <dbReference type="SAM" id="SignalP"/>
    </source>
</evidence>
<accession>A0ABD4T4E5</accession>
<feature type="signal peptide" evidence="1">
    <location>
        <begin position="1"/>
        <end position="23"/>
    </location>
</feature>
<sequence length="191" mass="21036">MTRSATVLLLGLGVLGWLQPASAQPWNASPPSVRPLAPGTTPPAARLARAAERVTDLRAIALRLVNRDRQRQGLPSLSENALLNQVAQRHAEDMIQRNYFSHYSPEGQTPTDRVHQAGGRIVVGENILNYRLGTFRPRRADLVPQFQQLFMGSPQHKRIILKSGFESFGYGFAVTPDGSRIVAVQMFGTSP</sequence>
<dbReference type="Gene3D" id="3.40.33.10">
    <property type="entry name" value="CAP"/>
    <property type="match status" value="1"/>
</dbReference>
<dbReference type="InterPro" id="IPR035940">
    <property type="entry name" value="CAP_sf"/>
</dbReference>
<reference evidence="3 4" key="1">
    <citation type="journal article" date="2015" name="Genome Announc.">
        <title>Draft Genome Sequence of Filamentous Marine Cyanobacterium Lyngbya confervoides Strain BDU141951.</title>
        <authorList>
            <person name="Chandrababunaidu M.M."/>
            <person name="Sen D."/>
            <person name="Tripathy S."/>
        </authorList>
    </citation>
    <scope>NUCLEOTIDE SEQUENCE [LARGE SCALE GENOMIC DNA]</scope>
    <source>
        <strain evidence="3 4">BDU141951</strain>
    </source>
</reference>
<name>A0ABD4T4E5_9CYAN</name>
<dbReference type="PANTHER" id="PTHR31157">
    <property type="entry name" value="SCP DOMAIN-CONTAINING PROTEIN"/>
    <property type="match status" value="1"/>
</dbReference>
<dbReference type="SUPFAM" id="SSF55797">
    <property type="entry name" value="PR-1-like"/>
    <property type="match status" value="1"/>
</dbReference>
<proteinExistence type="predicted"/>
<evidence type="ECO:0000313" key="4">
    <source>
        <dbReference type="Proteomes" id="UP000031561"/>
    </source>
</evidence>
<evidence type="ECO:0000259" key="2">
    <source>
        <dbReference type="Pfam" id="PF00188"/>
    </source>
</evidence>
<dbReference type="CDD" id="cd05379">
    <property type="entry name" value="CAP_bacterial"/>
    <property type="match status" value="1"/>
</dbReference>
<feature type="chain" id="PRO_5044746281" evidence="1">
    <location>
        <begin position="24"/>
        <end position="191"/>
    </location>
</feature>
<evidence type="ECO:0000313" key="3">
    <source>
        <dbReference type="EMBL" id="MCM1983568.1"/>
    </source>
</evidence>
<comment type="caution">
    <text evidence="3">The sequence shown here is derived from an EMBL/GenBank/DDBJ whole genome shotgun (WGS) entry which is preliminary data.</text>
</comment>
<dbReference type="InterPro" id="IPR014044">
    <property type="entry name" value="CAP_dom"/>
</dbReference>
<dbReference type="Proteomes" id="UP000031561">
    <property type="component" value="Unassembled WGS sequence"/>
</dbReference>
<dbReference type="EMBL" id="JTHE03000064">
    <property type="protein sequence ID" value="MCM1983568.1"/>
    <property type="molecule type" value="Genomic_DNA"/>
</dbReference>
<organism evidence="3 4">
    <name type="scientific">Lyngbya confervoides BDU141951</name>
    <dbReference type="NCBI Taxonomy" id="1574623"/>
    <lineage>
        <taxon>Bacteria</taxon>
        <taxon>Bacillati</taxon>
        <taxon>Cyanobacteriota</taxon>
        <taxon>Cyanophyceae</taxon>
        <taxon>Oscillatoriophycideae</taxon>
        <taxon>Oscillatoriales</taxon>
        <taxon>Microcoleaceae</taxon>
        <taxon>Lyngbya</taxon>
    </lineage>
</organism>
<dbReference type="PANTHER" id="PTHR31157:SF1">
    <property type="entry name" value="SCP DOMAIN-CONTAINING PROTEIN"/>
    <property type="match status" value="1"/>
</dbReference>
<gene>
    <name evidence="3" type="ORF">QQ91_0012140</name>
</gene>
<keyword evidence="4" id="KW-1185">Reference proteome</keyword>